<dbReference type="AlphaFoldDB" id="A0A2D0N4B8"/>
<proteinExistence type="inferred from homology"/>
<dbReference type="OrthoDB" id="9773982at2"/>
<evidence type="ECO:0000256" key="14">
    <source>
        <dbReference type="SAM" id="MobiDB-lite"/>
    </source>
</evidence>
<dbReference type="InterPro" id="IPR007693">
    <property type="entry name" value="DNA_helicase_DnaB-like_N"/>
</dbReference>
<dbReference type="InterPro" id="IPR007694">
    <property type="entry name" value="DNA_helicase_DnaB-like_C"/>
</dbReference>
<dbReference type="InterPro" id="IPR027417">
    <property type="entry name" value="P-loop_NTPase"/>
</dbReference>
<dbReference type="EC" id="5.6.2.3" evidence="12 13"/>
<dbReference type="GO" id="GO:0006269">
    <property type="term" value="P:DNA replication, synthesis of primer"/>
    <property type="evidence" value="ECO:0007669"/>
    <property type="project" value="UniProtKB-UniRule"/>
</dbReference>
<dbReference type="CDD" id="cd00984">
    <property type="entry name" value="DnaB_C"/>
    <property type="match status" value="1"/>
</dbReference>
<dbReference type="Gene3D" id="1.10.860.10">
    <property type="entry name" value="DNAb Helicase, Chain A"/>
    <property type="match status" value="1"/>
</dbReference>
<dbReference type="GO" id="GO:0016887">
    <property type="term" value="F:ATP hydrolysis activity"/>
    <property type="evidence" value="ECO:0007669"/>
    <property type="project" value="RHEA"/>
</dbReference>
<dbReference type="GO" id="GO:1990077">
    <property type="term" value="C:primosome complex"/>
    <property type="evidence" value="ECO:0007669"/>
    <property type="project" value="UniProtKB-UniRule"/>
</dbReference>
<dbReference type="InterPro" id="IPR016136">
    <property type="entry name" value="DNA_helicase_N/primase_C"/>
</dbReference>
<dbReference type="InterPro" id="IPR036185">
    <property type="entry name" value="DNA_heli_DnaB-like_N_sf"/>
</dbReference>
<dbReference type="PANTHER" id="PTHR30153:SF2">
    <property type="entry name" value="REPLICATIVE DNA HELICASE"/>
    <property type="match status" value="1"/>
</dbReference>
<feature type="region of interest" description="Disordered" evidence="14">
    <location>
        <begin position="480"/>
        <end position="508"/>
    </location>
</feature>
<name>A0A2D0N4B8_FLAN2</name>
<evidence type="ECO:0000256" key="9">
    <source>
        <dbReference type="ARBA" id="ARBA00023235"/>
    </source>
</evidence>
<evidence type="ECO:0000256" key="12">
    <source>
        <dbReference type="NCBIfam" id="TIGR00665"/>
    </source>
</evidence>
<evidence type="ECO:0000256" key="7">
    <source>
        <dbReference type="ARBA" id="ARBA00022840"/>
    </source>
</evidence>
<dbReference type="NCBIfam" id="TIGR00665">
    <property type="entry name" value="DnaB"/>
    <property type="match status" value="1"/>
</dbReference>
<dbReference type="PANTHER" id="PTHR30153">
    <property type="entry name" value="REPLICATIVE DNA HELICASE DNAB"/>
    <property type="match status" value="1"/>
</dbReference>
<dbReference type="SUPFAM" id="SSF52540">
    <property type="entry name" value="P-loop containing nucleoside triphosphate hydrolases"/>
    <property type="match status" value="1"/>
</dbReference>
<dbReference type="Pfam" id="PF00772">
    <property type="entry name" value="DnaB"/>
    <property type="match status" value="1"/>
</dbReference>
<keyword evidence="4 13" id="KW-0547">Nucleotide-binding</keyword>
<feature type="compositionally biased region" description="Polar residues" evidence="14">
    <location>
        <begin position="1"/>
        <end position="13"/>
    </location>
</feature>
<comment type="caution">
    <text evidence="16">The sequence shown here is derived from an EMBL/GenBank/DDBJ whole genome shotgun (WGS) entry which is preliminary data.</text>
</comment>
<evidence type="ECO:0000256" key="6">
    <source>
        <dbReference type="ARBA" id="ARBA00022806"/>
    </source>
</evidence>
<gene>
    <name evidence="16" type="primary">dnaB</name>
    <name evidence="16" type="ORF">CRP01_27000</name>
</gene>
<dbReference type="GO" id="GO:0005524">
    <property type="term" value="F:ATP binding"/>
    <property type="evidence" value="ECO:0007669"/>
    <property type="project" value="UniProtKB-UniRule"/>
</dbReference>
<comment type="function">
    <text evidence="10 13">The main replicative DNA helicase, it participates in initiation and elongation during chromosome replication. Travels ahead of the DNA replisome, separating dsDNA into templates for DNA synthesis. A processive ATP-dependent 5'-3' DNA helicase it has DNA-dependent ATPase activity.</text>
</comment>
<evidence type="ECO:0000313" key="17">
    <source>
        <dbReference type="Proteomes" id="UP000223913"/>
    </source>
</evidence>
<dbReference type="Proteomes" id="UP000223913">
    <property type="component" value="Unassembled WGS sequence"/>
</dbReference>
<dbReference type="GO" id="GO:0043139">
    <property type="term" value="F:5'-3' DNA helicase activity"/>
    <property type="evidence" value="ECO:0007669"/>
    <property type="project" value="UniProtKB-EC"/>
</dbReference>
<organism evidence="16 17">
    <name type="scientific">Flavilitoribacter nigricans (strain ATCC 23147 / DSM 23189 / NBRC 102662 / NCIMB 1420 / SS-2)</name>
    <name type="common">Lewinella nigricans</name>
    <dbReference type="NCBI Taxonomy" id="1122177"/>
    <lineage>
        <taxon>Bacteria</taxon>
        <taxon>Pseudomonadati</taxon>
        <taxon>Bacteroidota</taxon>
        <taxon>Saprospiria</taxon>
        <taxon>Saprospirales</taxon>
        <taxon>Lewinellaceae</taxon>
        <taxon>Flavilitoribacter</taxon>
    </lineage>
</organism>
<evidence type="ECO:0000259" key="15">
    <source>
        <dbReference type="PROSITE" id="PS51199"/>
    </source>
</evidence>
<evidence type="ECO:0000256" key="8">
    <source>
        <dbReference type="ARBA" id="ARBA00023125"/>
    </source>
</evidence>
<evidence type="ECO:0000256" key="13">
    <source>
        <dbReference type="RuleBase" id="RU362085"/>
    </source>
</evidence>
<dbReference type="InterPro" id="IPR007692">
    <property type="entry name" value="DNA_helicase_DnaB"/>
</dbReference>
<evidence type="ECO:0000313" key="16">
    <source>
        <dbReference type="EMBL" id="PHN03335.1"/>
    </source>
</evidence>
<dbReference type="GO" id="GO:0042802">
    <property type="term" value="F:identical protein binding"/>
    <property type="evidence" value="ECO:0007669"/>
    <property type="project" value="UniProtKB-ARBA"/>
</dbReference>
<keyword evidence="2 13" id="KW-0639">Primosome</keyword>
<keyword evidence="17" id="KW-1185">Reference proteome</keyword>
<evidence type="ECO:0000256" key="1">
    <source>
        <dbReference type="ARBA" id="ARBA00008428"/>
    </source>
</evidence>
<keyword evidence="5 13" id="KW-0378">Hydrolase</keyword>
<dbReference type="GO" id="GO:0003677">
    <property type="term" value="F:DNA binding"/>
    <property type="evidence" value="ECO:0007669"/>
    <property type="project" value="UniProtKB-UniRule"/>
</dbReference>
<comment type="similarity">
    <text evidence="1 13">Belongs to the helicase family. DnaB subfamily.</text>
</comment>
<dbReference type="Gene3D" id="3.40.50.300">
    <property type="entry name" value="P-loop containing nucleotide triphosphate hydrolases"/>
    <property type="match status" value="1"/>
</dbReference>
<evidence type="ECO:0000256" key="3">
    <source>
        <dbReference type="ARBA" id="ARBA00022705"/>
    </source>
</evidence>
<dbReference type="NCBIfam" id="NF004384">
    <property type="entry name" value="PRK05748.1"/>
    <property type="match status" value="1"/>
</dbReference>
<keyword evidence="9" id="KW-0413">Isomerase</keyword>
<keyword evidence="8 13" id="KW-0238">DNA-binding</keyword>
<evidence type="ECO:0000256" key="5">
    <source>
        <dbReference type="ARBA" id="ARBA00022801"/>
    </source>
</evidence>
<comment type="catalytic activity">
    <reaction evidence="11 13">
        <text>ATP + H2O = ADP + phosphate + H(+)</text>
        <dbReference type="Rhea" id="RHEA:13065"/>
        <dbReference type="ChEBI" id="CHEBI:15377"/>
        <dbReference type="ChEBI" id="CHEBI:15378"/>
        <dbReference type="ChEBI" id="CHEBI:30616"/>
        <dbReference type="ChEBI" id="CHEBI:43474"/>
        <dbReference type="ChEBI" id="CHEBI:456216"/>
        <dbReference type="EC" id="5.6.2.3"/>
    </reaction>
</comment>
<keyword evidence="7 13" id="KW-0067">ATP-binding</keyword>
<feature type="region of interest" description="Disordered" evidence="14">
    <location>
        <begin position="1"/>
        <end position="20"/>
    </location>
</feature>
<evidence type="ECO:0000256" key="11">
    <source>
        <dbReference type="ARBA" id="ARBA00048954"/>
    </source>
</evidence>
<dbReference type="EMBL" id="PDUD01000032">
    <property type="protein sequence ID" value="PHN03335.1"/>
    <property type="molecule type" value="Genomic_DNA"/>
</dbReference>
<protein>
    <recommendedName>
        <fullName evidence="12 13">Replicative DNA helicase</fullName>
        <ecNumber evidence="12 13">5.6.2.3</ecNumber>
    </recommendedName>
</protein>
<keyword evidence="3 13" id="KW-0235">DNA replication</keyword>
<dbReference type="SUPFAM" id="SSF48024">
    <property type="entry name" value="N-terminal domain of DnaB helicase"/>
    <property type="match status" value="1"/>
</dbReference>
<dbReference type="Pfam" id="PF03796">
    <property type="entry name" value="DnaB_C"/>
    <property type="match status" value="1"/>
</dbReference>
<evidence type="ECO:0000256" key="4">
    <source>
        <dbReference type="ARBA" id="ARBA00022741"/>
    </source>
</evidence>
<dbReference type="PROSITE" id="PS51199">
    <property type="entry name" value="SF4_HELICASE"/>
    <property type="match status" value="1"/>
</dbReference>
<dbReference type="RefSeq" id="WP_099153172.1">
    <property type="nucleotide sequence ID" value="NZ_PDUD01000032.1"/>
</dbReference>
<evidence type="ECO:0000256" key="10">
    <source>
        <dbReference type="ARBA" id="ARBA00044932"/>
    </source>
</evidence>
<reference evidence="16 17" key="1">
    <citation type="submission" date="2017-10" db="EMBL/GenBank/DDBJ databases">
        <title>The draft genome sequence of Lewinella nigricans NBRC 102662.</title>
        <authorList>
            <person name="Wang K."/>
        </authorList>
    </citation>
    <scope>NUCLEOTIDE SEQUENCE [LARGE SCALE GENOMIC DNA]</scope>
    <source>
        <strain evidence="16 17">NBRC 102662</strain>
    </source>
</reference>
<dbReference type="GO" id="GO:0005829">
    <property type="term" value="C:cytosol"/>
    <property type="evidence" value="ECO:0007669"/>
    <property type="project" value="TreeGrafter"/>
</dbReference>
<feature type="domain" description="SF4 helicase" evidence="15">
    <location>
        <begin position="203"/>
        <end position="476"/>
    </location>
</feature>
<dbReference type="FunFam" id="3.40.50.300:FF:000076">
    <property type="entry name" value="Replicative DNA helicase"/>
    <property type="match status" value="1"/>
</dbReference>
<keyword evidence="6 13" id="KW-0347">Helicase</keyword>
<evidence type="ECO:0000256" key="2">
    <source>
        <dbReference type="ARBA" id="ARBA00022515"/>
    </source>
</evidence>
<accession>A0A2D0N4B8</accession>
<dbReference type="InterPro" id="IPR003593">
    <property type="entry name" value="AAA+_ATPase"/>
</dbReference>
<dbReference type="SMART" id="SM00382">
    <property type="entry name" value="AAA"/>
    <property type="match status" value="1"/>
</dbReference>
<dbReference type="FunFam" id="1.10.860.10:FF:000001">
    <property type="entry name" value="Replicative DNA helicase"/>
    <property type="match status" value="1"/>
</dbReference>
<sequence>MAEVNKSANTKGYRSTRDKKRGDDLSNFVFGRVQPQASSLEEAVLGAVMLDKNALSIILDILRPESFYVDAHTLIFKAMLRLFEKSHPIDLLTVMEELKKSGDLEAVGGPAYLAELTNRVASAANIEFHARIIAQKYIQRELIATSTKVIRDAFEDTTDVFQLLDDAEQGLFAIAQQNMSRGYESMSTLASKTLKQLEGLKDREDGLTGVPTGFTDFDRLTSGLQKSDLIILAARPGMGKTSFTLSLAKNAAAEFGKGVAFFSLEMSSLQLAQRIISMEAEISGMKMRNGQLEEYEWQQLHTAIERVGEAPIFIDDTPGINVFELRAKCRRLKMQHDIQLIIIDYLQLMSGGGENQKGNREQEVSAISRALKGLAKELDVPVIALSQLSRAVEVRGGTKRPQLSDLRESGSIEQDADMVAFIYRPEYYQIMEDEEGQSLKGVAEIIVAKNRHGELKDVRMRFTAEFARFSDLGDPDFGDLPDDTFDTPVIPNIITRPSKMNDDEDIPF</sequence>